<keyword evidence="16" id="KW-1185">Reference proteome</keyword>
<dbReference type="FunFam" id="1.10.287.130:FF:000045">
    <property type="entry name" value="Two-component system sensor histidine kinase/response regulator"/>
    <property type="match status" value="1"/>
</dbReference>
<dbReference type="Gene3D" id="3.30.565.10">
    <property type="entry name" value="Histidine kinase-like ATPase, C-terminal domain"/>
    <property type="match status" value="1"/>
</dbReference>
<dbReference type="InterPro" id="IPR011110">
    <property type="entry name" value="Reg_prop"/>
</dbReference>
<evidence type="ECO:0000256" key="9">
    <source>
        <dbReference type="ARBA" id="ARBA00023015"/>
    </source>
</evidence>
<evidence type="ECO:0000256" key="11">
    <source>
        <dbReference type="PROSITE-ProRule" id="PRU00169"/>
    </source>
</evidence>
<evidence type="ECO:0000256" key="6">
    <source>
        <dbReference type="ARBA" id="ARBA00022777"/>
    </source>
</evidence>
<dbReference type="GO" id="GO:0003700">
    <property type="term" value="F:DNA-binding transcription factor activity"/>
    <property type="evidence" value="ECO:0007669"/>
    <property type="project" value="InterPro"/>
</dbReference>
<gene>
    <name evidence="15" type="ORF">HHU12_30280</name>
</gene>
<evidence type="ECO:0000259" key="14">
    <source>
        <dbReference type="PROSITE" id="PS50110"/>
    </source>
</evidence>
<dbReference type="Pfam" id="PF00512">
    <property type="entry name" value="HisKA"/>
    <property type="match status" value="1"/>
</dbReference>
<dbReference type="Pfam" id="PF12833">
    <property type="entry name" value="HTH_18"/>
    <property type="match status" value="1"/>
</dbReference>
<dbReference type="InterPro" id="IPR013783">
    <property type="entry name" value="Ig-like_fold"/>
</dbReference>
<dbReference type="CDD" id="cd00075">
    <property type="entry name" value="HATPase"/>
    <property type="match status" value="1"/>
</dbReference>
<dbReference type="InterPro" id="IPR011123">
    <property type="entry name" value="Y_Y_Y"/>
</dbReference>
<dbReference type="InterPro" id="IPR036097">
    <property type="entry name" value="HisK_dim/P_sf"/>
</dbReference>
<evidence type="ECO:0000256" key="1">
    <source>
        <dbReference type="ARBA" id="ARBA00000085"/>
    </source>
</evidence>
<dbReference type="Gene3D" id="2.130.10.10">
    <property type="entry name" value="YVTN repeat-like/Quinoprotein amine dehydrogenase"/>
    <property type="match status" value="2"/>
</dbReference>
<keyword evidence="6" id="KW-0418">Kinase</keyword>
<accession>A0A7X9S0N9</accession>
<feature type="domain" description="Response regulatory" evidence="14">
    <location>
        <begin position="1077"/>
        <end position="1192"/>
    </location>
</feature>
<evidence type="ECO:0000313" key="16">
    <source>
        <dbReference type="Proteomes" id="UP000576082"/>
    </source>
</evidence>
<dbReference type="SMART" id="SM00388">
    <property type="entry name" value="HisKA"/>
    <property type="match status" value="1"/>
</dbReference>
<feature type="domain" description="HTH araC/xylS-type" evidence="12">
    <location>
        <begin position="1222"/>
        <end position="1321"/>
    </location>
</feature>
<protein>
    <recommendedName>
        <fullName evidence="2">histidine kinase</fullName>
        <ecNumber evidence="2">2.7.13.3</ecNumber>
    </recommendedName>
</protein>
<evidence type="ECO:0000313" key="15">
    <source>
        <dbReference type="EMBL" id="NME72287.1"/>
    </source>
</evidence>
<sequence length="1331" mass="151557">MSNSIWANEVLNFRTLNPEKGLSHINVTSILQDKHGYIWLGTNNGINQYDGFTVKNYYSSLSEKVGLSSNRISTMYESKAGDLWVGTRDAGLNKFISQSYGFEQYTTGQAFNITSINEDMNGNIWFGELRKGLGLLDIEKKKVAFFQPMDAKVIISEILPLPSGDFLIGTRGSGLYFFDLNTRKFTKVIGHEFLEEGSIRGLILTGTSVFVATYNSIYELEIDENQVSTIKKLPVDESITAISSICLKENQLWVGTKSGLFHVSLLEDYKTTSIVSEKNVLNSLVSNNINSLLIDKSNILWVGTSSGSSYVNLQSLSLRTVHLSALQKENVNVVYEDRLGQTWFGLKSGKLVKYANNNTVEYSSDSKSNYNLNAYGGVEALCEDDFGNLWIGSWGGGLHSISLKEEKAGKAYFKRIDNKYLTSKTITSLAFYDNALFVGTFRKGLNKLSIDKKGNVLKSKQYWRKSEELPLMSNTINYMYVDPFEKCLWTSTPSGLAKIKRKGKKLTYKVYNVINIDGKVNSAFCWEICRSSRSTLWVGTIEKGLSKLTFDPKSLQLVDIKTYTTKDGLPSNSIQSLVFDSLSNYLWVGGKSLTAFDTENEITHVFNTDDGIEGGYFRVNCATQLADGSLCFASDKALNYILAGKILENKHLPHTIINSLYVFGQPIEQGQALDSEILLEKPLEETKEITFQHFQNNIEIGFNAMHFGNPEKNSYQYKMEGFDKKWMTTDRRSVVYSNLPFGNYVFKVKSANSDGVWEETGQEIKITVLTPWWRTKLAYLIYLLIIVAIVYKINRMVINKHKLEQSLELERYKIEKNEELTLMKIRFFVNISHELRTPLTLISSPLETLLKNTSLESNVTEYLNIMKRNSDRLLVLFDQLLDFRKIETGNHKVKFKHTDIVNFTRLVASSFNTLAKDNDINYSFHSFIDFQEAWIDEDIIEKVVYNLVSNSFKNTSEGGNILVELSSKNENHYQIAITDTGKGIPAEEQEHIFEEFYQTQNKTDRGTGLGLSLVKRLIDAHYGTITFESKEGEGTRFVVTLPLSDDFMKPEEKVVEEVINEVSDEAEVKTKEDHRPKILIVEDNLDIAHYLKKELEHLFSVTLAHNGKEGYQQVVKMKPDVVISDIMMAEMNGIELCKEIKKNPHLNHIPVILLTAKSADEDRLEGIESGADAYIIKPFKTEFLLAKVMNLIEERKLTKQFYASKKDENVTQEDPEKDSFIKKAKKVIEDNLLNEGFDSKAFAKEMGLTYATLYNRLKKYENESATGYIRKIRLEKAAELIANSDHSIKEIQFLVGFNDAKYFRTNFKKLFDITPSDYMKKYRKVDLKSDL</sequence>
<evidence type="ECO:0000256" key="2">
    <source>
        <dbReference type="ARBA" id="ARBA00012438"/>
    </source>
</evidence>
<dbReference type="Gene3D" id="1.10.287.130">
    <property type="match status" value="1"/>
</dbReference>
<dbReference type="SMART" id="SM00448">
    <property type="entry name" value="REC"/>
    <property type="match status" value="1"/>
</dbReference>
<dbReference type="InterPro" id="IPR018060">
    <property type="entry name" value="HTH_AraC"/>
</dbReference>
<dbReference type="InterPro" id="IPR001789">
    <property type="entry name" value="Sig_transdc_resp-reg_receiver"/>
</dbReference>
<evidence type="ECO:0000259" key="13">
    <source>
        <dbReference type="PROSITE" id="PS50109"/>
    </source>
</evidence>
<organism evidence="15 16">
    <name type="scientific">Flammeovirga aprica JL-4</name>
    <dbReference type="NCBI Taxonomy" id="694437"/>
    <lineage>
        <taxon>Bacteria</taxon>
        <taxon>Pseudomonadati</taxon>
        <taxon>Bacteroidota</taxon>
        <taxon>Cytophagia</taxon>
        <taxon>Cytophagales</taxon>
        <taxon>Flammeovirgaceae</taxon>
        <taxon>Flammeovirga</taxon>
    </lineage>
</organism>
<keyword evidence="7" id="KW-0067">ATP-binding</keyword>
<dbReference type="CDD" id="cd00082">
    <property type="entry name" value="HisKA"/>
    <property type="match status" value="1"/>
</dbReference>
<feature type="modified residue" description="4-aspartylphosphate" evidence="11">
    <location>
        <position position="1125"/>
    </location>
</feature>
<dbReference type="Pfam" id="PF07495">
    <property type="entry name" value="Y_Y_Y"/>
    <property type="match status" value="1"/>
</dbReference>
<dbReference type="SMART" id="SM00342">
    <property type="entry name" value="HTH_ARAC"/>
    <property type="match status" value="1"/>
</dbReference>
<comment type="catalytic activity">
    <reaction evidence="1">
        <text>ATP + protein L-histidine = ADP + protein N-phospho-L-histidine.</text>
        <dbReference type="EC" id="2.7.13.3"/>
    </reaction>
</comment>
<dbReference type="EMBL" id="JABANE010000148">
    <property type="protein sequence ID" value="NME72287.1"/>
    <property type="molecule type" value="Genomic_DNA"/>
</dbReference>
<evidence type="ECO:0000259" key="12">
    <source>
        <dbReference type="PROSITE" id="PS01124"/>
    </source>
</evidence>
<keyword evidence="4" id="KW-0808">Transferase</keyword>
<evidence type="ECO:0000256" key="4">
    <source>
        <dbReference type="ARBA" id="ARBA00022679"/>
    </source>
</evidence>
<dbReference type="InterPro" id="IPR036890">
    <property type="entry name" value="HATPase_C_sf"/>
</dbReference>
<dbReference type="CDD" id="cd17574">
    <property type="entry name" value="REC_OmpR"/>
    <property type="match status" value="1"/>
</dbReference>
<dbReference type="InterPro" id="IPR003661">
    <property type="entry name" value="HisK_dim/P_dom"/>
</dbReference>
<keyword evidence="9" id="KW-0805">Transcription regulation</keyword>
<evidence type="ECO:0000256" key="7">
    <source>
        <dbReference type="ARBA" id="ARBA00022840"/>
    </source>
</evidence>
<dbReference type="SUPFAM" id="SSF47384">
    <property type="entry name" value="Homodimeric domain of signal transducing histidine kinase"/>
    <property type="match status" value="1"/>
</dbReference>
<dbReference type="SMART" id="SM00387">
    <property type="entry name" value="HATPase_c"/>
    <property type="match status" value="1"/>
</dbReference>
<dbReference type="InterPro" id="IPR015943">
    <property type="entry name" value="WD40/YVTN_repeat-like_dom_sf"/>
</dbReference>
<evidence type="ECO:0000256" key="5">
    <source>
        <dbReference type="ARBA" id="ARBA00022741"/>
    </source>
</evidence>
<dbReference type="Gene3D" id="3.40.50.2300">
    <property type="match status" value="1"/>
</dbReference>
<dbReference type="Pfam" id="PF02518">
    <property type="entry name" value="HATPase_c"/>
    <property type="match status" value="1"/>
</dbReference>
<keyword evidence="10" id="KW-0804">Transcription</keyword>
<dbReference type="PANTHER" id="PTHR43547:SF2">
    <property type="entry name" value="HYBRID SIGNAL TRANSDUCTION HISTIDINE KINASE C"/>
    <property type="match status" value="1"/>
</dbReference>
<dbReference type="FunFam" id="2.60.40.10:FF:000791">
    <property type="entry name" value="Two-component system sensor histidine kinase/response regulator"/>
    <property type="match status" value="1"/>
</dbReference>
<evidence type="ECO:0000256" key="3">
    <source>
        <dbReference type="ARBA" id="ARBA00022553"/>
    </source>
</evidence>
<dbReference type="SUPFAM" id="SSF55874">
    <property type="entry name" value="ATPase domain of HSP90 chaperone/DNA topoisomerase II/histidine kinase"/>
    <property type="match status" value="1"/>
</dbReference>
<dbReference type="Pfam" id="PF00072">
    <property type="entry name" value="Response_reg"/>
    <property type="match status" value="1"/>
</dbReference>
<dbReference type="Gene3D" id="1.10.10.60">
    <property type="entry name" value="Homeodomain-like"/>
    <property type="match status" value="1"/>
</dbReference>
<keyword evidence="5" id="KW-0547">Nucleotide-binding</keyword>
<dbReference type="RefSeq" id="WP_169660481.1">
    <property type="nucleotide sequence ID" value="NZ_JABANE010000148.1"/>
</dbReference>
<dbReference type="Pfam" id="PF07494">
    <property type="entry name" value="Reg_prop"/>
    <property type="match status" value="3"/>
</dbReference>
<dbReference type="PROSITE" id="PS50109">
    <property type="entry name" value="HIS_KIN"/>
    <property type="match status" value="1"/>
</dbReference>
<dbReference type="InterPro" id="IPR003594">
    <property type="entry name" value="HATPase_dom"/>
</dbReference>
<comment type="caution">
    <text evidence="15">The sequence shown here is derived from an EMBL/GenBank/DDBJ whole genome shotgun (WGS) entry which is preliminary data.</text>
</comment>
<dbReference type="GO" id="GO:0000155">
    <property type="term" value="F:phosphorelay sensor kinase activity"/>
    <property type="evidence" value="ECO:0007669"/>
    <property type="project" value="InterPro"/>
</dbReference>
<keyword evidence="3 11" id="KW-0597">Phosphoprotein</keyword>
<keyword evidence="8" id="KW-0902">Two-component regulatory system</keyword>
<name>A0A7X9S0N9_9BACT</name>
<dbReference type="InterPro" id="IPR005467">
    <property type="entry name" value="His_kinase_dom"/>
</dbReference>
<dbReference type="Proteomes" id="UP000576082">
    <property type="component" value="Unassembled WGS sequence"/>
</dbReference>
<dbReference type="SUPFAM" id="SSF46689">
    <property type="entry name" value="Homeodomain-like"/>
    <property type="match status" value="1"/>
</dbReference>
<dbReference type="PROSITE" id="PS50110">
    <property type="entry name" value="RESPONSE_REGULATORY"/>
    <property type="match status" value="1"/>
</dbReference>
<dbReference type="EC" id="2.7.13.3" evidence="2"/>
<feature type="domain" description="Histidine kinase" evidence="13">
    <location>
        <begin position="830"/>
        <end position="1045"/>
    </location>
</feature>
<dbReference type="SUPFAM" id="SSF52172">
    <property type="entry name" value="CheY-like"/>
    <property type="match status" value="1"/>
</dbReference>
<dbReference type="GO" id="GO:0043565">
    <property type="term" value="F:sequence-specific DNA binding"/>
    <property type="evidence" value="ECO:0007669"/>
    <property type="project" value="InterPro"/>
</dbReference>
<proteinExistence type="predicted"/>
<dbReference type="GO" id="GO:0005524">
    <property type="term" value="F:ATP binding"/>
    <property type="evidence" value="ECO:0007669"/>
    <property type="project" value="UniProtKB-KW"/>
</dbReference>
<dbReference type="PRINTS" id="PR00344">
    <property type="entry name" value="BCTRLSENSOR"/>
</dbReference>
<evidence type="ECO:0000256" key="10">
    <source>
        <dbReference type="ARBA" id="ARBA00023163"/>
    </source>
</evidence>
<dbReference type="SUPFAM" id="SSF63829">
    <property type="entry name" value="Calcium-dependent phosphotriesterase"/>
    <property type="match status" value="2"/>
</dbReference>
<dbReference type="PROSITE" id="PS01124">
    <property type="entry name" value="HTH_ARAC_FAMILY_2"/>
    <property type="match status" value="1"/>
</dbReference>
<dbReference type="Gene3D" id="2.60.40.10">
    <property type="entry name" value="Immunoglobulins"/>
    <property type="match status" value="1"/>
</dbReference>
<dbReference type="InterPro" id="IPR004358">
    <property type="entry name" value="Sig_transdc_His_kin-like_C"/>
</dbReference>
<dbReference type="InterPro" id="IPR009057">
    <property type="entry name" value="Homeodomain-like_sf"/>
</dbReference>
<dbReference type="PANTHER" id="PTHR43547">
    <property type="entry name" value="TWO-COMPONENT HISTIDINE KINASE"/>
    <property type="match status" value="1"/>
</dbReference>
<dbReference type="InterPro" id="IPR011006">
    <property type="entry name" value="CheY-like_superfamily"/>
</dbReference>
<dbReference type="FunFam" id="3.30.565.10:FF:000037">
    <property type="entry name" value="Hybrid sensor histidine kinase/response regulator"/>
    <property type="match status" value="1"/>
</dbReference>
<reference evidence="15 16" key="1">
    <citation type="submission" date="2020-04" db="EMBL/GenBank/DDBJ databases">
        <title>Flammeovirga sp. SR4, a novel species isolated from seawater.</title>
        <authorList>
            <person name="Wang X."/>
        </authorList>
    </citation>
    <scope>NUCLEOTIDE SEQUENCE [LARGE SCALE GENOMIC DNA]</scope>
    <source>
        <strain evidence="15 16">ATCC 23126</strain>
    </source>
</reference>
<evidence type="ECO:0000256" key="8">
    <source>
        <dbReference type="ARBA" id="ARBA00023012"/>
    </source>
</evidence>